<sequence>MSQRVPTLITTPLVVVSVIFPLVSLGAIYLRFKARGITRLSLQADDWWIIASWIFALSLSINSWVFGSITGINYYKIDPLVGTTQSLKCILVSSCLVQVALTVVKIAILLFYKRLFSGVKTFQVAVWIAIALVSCWGILFFLLVLLETDPVSGSWTGEGRRRFNPTPLALGQVGTSIALDVVVLCFPIPVLFGLHMPTRKKIAVGLIFWLGAFCCVASIVRMILVSQSLNQVVQTGNAVYTQSIQFIFMILEPNCSIIAACLPCSGPLVAGGRAPESIIRSVRSVFSLRSLRSRRSGSPGNNSTELESGRVFNVLKSDSQVITSNDKNGLQTRTFDNGGINVTRDVDVDRY</sequence>
<keyword evidence="2" id="KW-1185">Reference proteome</keyword>
<reference evidence="1 2" key="1">
    <citation type="journal article" date="2022" name="New Phytol.">
        <title>Ecological generalism drives hyperdiversity of secondary metabolite gene clusters in xylarialean endophytes.</title>
        <authorList>
            <person name="Franco M.E.E."/>
            <person name="Wisecaver J.H."/>
            <person name="Arnold A.E."/>
            <person name="Ju Y.M."/>
            <person name="Slot J.C."/>
            <person name="Ahrendt S."/>
            <person name="Moore L.P."/>
            <person name="Eastman K.E."/>
            <person name="Scott K."/>
            <person name="Konkel Z."/>
            <person name="Mondo S.J."/>
            <person name="Kuo A."/>
            <person name="Hayes R.D."/>
            <person name="Haridas S."/>
            <person name="Andreopoulos B."/>
            <person name="Riley R."/>
            <person name="LaButti K."/>
            <person name="Pangilinan J."/>
            <person name="Lipzen A."/>
            <person name="Amirebrahimi M."/>
            <person name="Yan J."/>
            <person name="Adam C."/>
            <person name="Keymanesh K."/>
            <person name="Ng V."/>
            <person name="Louie K."/>
            <person name="Northen T."/>
            <person name="Drula E."/>
            <person name="Henrissat B."/>
            <person name="Hsieh H.M."/>
            <person name="Youens-Clark K."/>
            <person name="Lutzoni F."/>
            <person name="Miadlikowska J."/>
            <person name="Eastwood D.C."/>
            <person name="Hamelin R.C."/>
            <person name="Grigoriev I.V."/>
            <person name="U'Ren J.M."/>
        </authorList>
    </citation>
    <scope>NUCLEOTIDE SEQUENCE [LARGE SCALE GENOMIC DNA]</scope>
    <source>
        <strain evidence="1 2">CBS 119005</strain>
    </source>
</reference>
<protein>
    <submittedName>
        <fullName evidence="1">Uncharacterized protein</fullName>
    </submittedName>
</protein>
<name>A0ACB9YZW8_9PEZI</name>
<organism evidence="1 2">
    <name type="scientific">Hypoxylon rubiginosum</name>
    <dbReference type="NCBI Taxonomy" id="110542"/>
    <lineage>
        <taxon>Eukaryota</taxon>
        <taxon>Fungi</taxon>
        <taxon>Dikarya</taxon>
        <taxon>Ascomycota</taxon>
        <taxon>Pezizomycotina</taxon>
        <taxon>Sordariomycetes</taxon>
        <taxon>Xylariomycetidae</taxon>
        <taxon>Xylariales</taxon>
        <taxon>Hypoxylaceae</taxon>
        <taxon>Hypoxylon</taxon>
    </lineage>
</organism>
<proteinExistence type="predicted"/>
<accession>A0ACB9YZW8</accession>
<evidence type="ECO:0000313" key="1">
    <source>
        <dbReference type="EMBL" id="KAI4865011.1"/>
    </source>
</evidence>
<evidence type="ECO:0000313" key="2">
    <source>
        <dbReference type="Proteomes" id="UP001497700"/>
    </source>
</evidence>
<dbReference type="Proteomes" id="UP001497700">
    <property type="component" value="Unassembled WGS sequence"/>
</dbReference>
<dbReference type="EMBL" id="MU393478">
    <property type="protein sequence ID" value="KAI4865011.1"/>
    <property type="molecule type" value="Genomic_DNA"/>
</dbReference>
<gene>
    <name evidence="1" type="ORF">F4820DRAFT_312967</name>
</gene>
<comment type="caution">
    <text evidence="1">The sequence shown here is derived from an EMBL/GenBank/DDBJ whole genome shotgun (WGS) entry which is preliminary data.</text>
</comment>